<gene>
    <name evidence="2" type="ORF">SAMN05444420_104176</name>
</gene>
<reference evidence="2 3" key="1">
    <citation type="submission" date="2016-10" db="EMBL/GenBank/DDBJ databases">
        <authorList>
            <person name="Varghese N."/>
            <person name="Submissions S."/>
        </authorList>
    </citation>
    <scope>NUCLEOTIDE SEQUENCE [LARGE SCALE GENOMIC DNA]</scope>
    <source>
        <strain evidence="2 3">DSM 11449</strain>
    </source>
</reference>
<keyword evidence="3" id="KW-1185">Reference proteome</keyword>
<accession>A0A1H2WQV4</accession>
<sequence length="1014" mass="118552">MANYSMEEIIRLNIQAYGVDKWESDNEDDYIYTNLDGTLRDRKGNPIPKNIENRIRNWNRERIRDTDLDTTPYVIFHRKHPVEWDNGDSGYFHFFSCLTRDILSFRATIERRGQEVERGEFYFLRRESLIEAKDNTLYENGSNNMYNDPAFQLCDECDGISFYTRSNWSLNIPIVYFARYGASDFLNSIINKEVAQFGWGLLRTPKPAFELLYRSTERNRKREAFIRNLIEIRGMNQMGEFFEDNPNEQNIYTNLDGVLRDGFGVPMPIELEQKVRKWHYLSQDYPIYTIYYQCNEGKTNNGSPYKDSFSTCITSDFISFCGIDEINGKETDYCSYYTLYWDDIARVFTVNNINKEQAGLLEKDPTFTLTEETGAYLFRCKKQNDVIIPILYFASFYTDFFIDYIVNPEKLEKERRLNTYREEAEQYFVQKEYQRLLNTLERIQKEDLLSLYAMSDYYFLRISAFVGLNQRENAFREFERFQEYIEKAEESEQESCLGAFLKARSLIYTLDKQYYLAAQDNEQVVAIEKEKERPEIVERYRDRQKENYQNFLTHFMEIPVKDRNIITIAKTDRLFKSDHLTLLNYDNLPQVHFPMSHPKINHSYIVHPYKTDSYLPIENYDYELLNDRLNEFFYFLQCLGATSISYEVVEDESSQQASRSQQSHGQNNRNSNYNERSNNNQYGGSAGVNLGFVNAEVGGSSSHANSGSNYGEGGYQQDQSQEAVMNSSLRNFLRMGRNQTFDPLQKPYVPNDLIWYPNEYTWQRIAQQRLNGNMLSHSETLSSSQSETLSVSEIASINEELDNLFEEVSSNNAHFDISGKLGIGKFGFKASYNEDKSSTAGHSEASSRKSSSSYRSESKIKKNRDYAVRIHVTFKPMNAFAQDIPYTETAPAPEPKAAPYTASQSALSDEERRYLEEVHFMLQDDGMIDNKERDILERYRTRFGISQARAKELEEQAMASSTLTPEEQEYVNEYKAALCDGVLNERDRRILSRLAGFLKLSDKRVAELEEKYKG</sequence>
<feature type="region of interest" description="Disordered" evidence="1">
    <location>
        <begin position="653"/>
        <end position="685"/>
    </location>
</feature>
<dbReference type="InterPro" id="IPR029024">
    <property type="entry name" value="TerB-like"/>
</dbReference>
<organism evidence="2 3">
    <name type="scientific">Capnocytophaga granulosa</name>
    <dbReference type="NCBI Taxonomy" id="45242"/>
    <lineage>
        <taxon>Bacteria</taxon>
        <taxon>Pseudomonadati</taxon>
        <taxon>Bacteroidota</taxon>
        <taxon>Flavobacteriia</taxon>
        <taxon>Flavobacteriales</taxon>
        <taxon>Flavobacteriaceae</taxon>
        <taxon>Capnocytophaga</taxon>
    </lineage>
</organism>
<protein>
    <submittedName>
        <fullName evidence="2">Uncharacterized protein</fullName>
    </submittedName>
</protein>
<evidence type="ECO:0000313" key="3">
    <source>
        <dbReference type="Proteomes" id="UP000182771"/>
    </source>
</evidence>
<dbReference type="RefSeq" id="WP_016420793.1">
    <property type="nucleotide sequence ID" value="NZ_FNND01000004.1"/>
</dbReference>
<dbReference type="EMBL" id="FNND01000004">
    <property type="protein sequence ID" value="SDW83012.1"/>
    <property type="molecule type" value="Genomic_DNA"/>
</dbReference>
<proteinExistence type="predicted"/>
<feature type="compositionally biased region" description="Low complexity" evidence="1">
    <location>
        <begin position="654"/>
        <end position="682"/>
    </location>
</feature>
<dbReference type="OrthoDB" id="5175111at2"/>
<name>A0A1H2WQV4_9FLAO</name>
<evidence type="ECO:0000256" key="1">
    <source>
        <dbReference type="SAM" id="MobiDB-lite"/>
    </source>
</evidence>
<dbReference type="AlphaFoldDB" id="A0A1H2WQV4"/>
<evidence type="ECO:0000313" key="2">
    <source>
        <dbReference type="EMBL" id="SDW83012.1"/>
    </source>
</evidence>
<feature type="region of interest" description="Disordered" evidence="1">
    <location>
        <begin position="836"/>
        <end position="858"/>
    </location>
</feature>
<dbReference type="SUPFAM" id="SSF158682">
    <property type="entry name" value="TerB-like"/>
    <property type="match status" value="1"/>
</dbReference>
<feature type="region of interest" description="Disordered" evidence="1">
    <location>
        <begin position="700"/>
        <end position="721"/>
    </location>
</feature>
<dbReference type="GeneID" id="85017303"/>
<dbReference type="CDD" id="cd07177">
    <property type="entry name" value="terB_like"/>
    <property type="match status" value="1"/>
</dbReference>
<feature type="compositionally biased region" description="Low complexity" evidence="1">
    <location>
        <begin position="700"/>
        <end position="709"/>
    </location>
</feature>
<dbReference type="Proteomes" id="UP000182771">
    <property type="component" value="Unassembled WGS sequence"/>
</dbReference>
<comment type="caution">
    <text evidence="2">The sequence shown here is derived from an EMBL/GenBank/DDBJ whole genome shotgun (WGS) entry which is preliminary data.</text>
</comment>